<dbReference type="EMBL" id="LT906439">
    <property type="protein sequence ID" value="SNU89745.1"/>
    <property type="molecule type" value="Genomic_DNA"/>
</dbReference>
<dbReference type="InterPro" id="IPR033132">
    <property type="entry name" value="GH_1_N_CS"/>
</dbReference>
<dbReference type="eggNOG" id="COG2723">
    <property type="taxonomic scope" value="Bacteria"/>
</dbReference>
<dbReference type="RefSeq" id="WP_018373689.1">
    <property type="nucleotide sequence ID" value="NZ_LT906439.1"/>
</dbReference>
<dbReference type="PROSITE" id="PS00653">
    <property type="entry name" value="GLYCOSYL_HYDROL_F1_2"/>
    <property type="match status" value="1"/>
</dbReference>
<dbReference type="InterPro" id="IPR017853">
    <property type="entry name" value="GH"/>
</dbReference>
<dbReference type="InterPro" id="IPR001360">
    <property type="entry name" value="Glyco_hydro_1"/>
</dbReference>
<dbReference type="GO" id="GO:0005829">
    <property type="term" value="C:cytosol"/>
    <property type="evidence" value="ECO:0007669"/>
    <property type="project" value="TreeGrafter"/>
</dbReference>
<organism evidence="5 6">
    <name type="scientific">Streptococcus merionis</name>
    <dbReference type="NCBI Taxonomy" id="400065"/>
    <lineage>
        <taxon>Bacteria</taxon>
        <taxon>Bacillati</taxon>
        <taxon>Bacillota</taxon>
        <taxon>Bacilli</taxon>
        <taxon>Lactobacillales</taxon>
        <taxon>Streptococcaceae</taxon>
        <taxon>Streptococcus</taxon>
    </lineage>
</organism>
<name>A0A239SW60_9STRE</name>
<gene>
    <name evidence="5" type="primary">bglH_6</name>
    <name evidence="5" type="ORF">SAMEA4412692_01608</name>
</gene>
<dbReference type="KEGG" id="smen:SAMEA4412692_1608"/>
<dbReference type="FunFam" id="3.20.20.80:FF:000004">
    <property type="entry name" value="Beta-glucosidase 6-phospho-beta-glucosidase"/>
    <property type="match status" value="1"/>
</dbReference>
<dbReference type="AlphaFoldDB" id="A0A239SW60"/>
<dbReference type="Proteomes" id="UP000215185">
    <property type="component" value="Chromosome 1"/>
</dbReference>
<keyword evidence="6" id="KW-1185">Reference proteome</keyword>
<protein>
    <submittedName>
        <fullName evidence="5">6-phospho-beta-glucosidase</fullName>
        <ecNumber evidence="5">3.2.1.86</ecNumber>
    </submittedName>
</protein>
<dbReference type="GO" id="GO:0008706">
    <property type="term" value="F:6-phospho-beta-glucosidase activity"/>
    <property type="evidence" value="ECO:0007669"/>
    <property type="project" value="UniProtKB-EC"/>
</dbReference>
<dbReference type="GO" id="GO:0016052">
    <property type="term" value="P:carbohydrate catabolic process"/>
    <property type="evidence" value="ECO:0007669"/>
    <property type="project" value="TreeGrafter"/>
</dbReference>
<dbReference type="Pfam" id="PF00232">
    <property type="entry name" value="Glyco_hydro_1"/>
    <property type="match status" value="1"/>
</dbReference>
<accession>A0A239SW60</accession>
<dbReference type="Gene3D" id="3.20.20.80">
    <property type="entry name" value="Glycosidases"/>
    <property type="match status" value="1"/>
</dbReference>
<dbReference type="EC" id="3.2.1.86" evidence="5"/>
<dbReference type="PANTHER" id="PTHR10353">
    <property type="entry name" value="GLYCOSYL HYDROLASE"/>
    <property type="match status" value="1"/>
</dbReference>
<dbReference type="PRINTS" id="PR00131">
    <property type="entry name" value="GLHYDRLASE1"/>
</dbReference>
<dbReference type="PANTHER" id="PTHR10353:SF122">
    <property type="entry name" value="6-PHOSPHO-BETA-GLUCOSIDASE ASCB-RELATED"/>
    <property type="match status" value="1"/>
</dbReference>
<reference evidence="5 6" key="1">
    <citation type="submission" date="2017-06" db="EMBL/GenBank/DDBJ databases">
        <authorList>
            <consortium name="Pathogen Informatics"/>
        </authorList>
    </citation>
    <scope>NUCLEOTIDE SEQUENCE [LARGE SCALE GENOMIC DNA]</scope>
    <source>
        <strain evidence="5 6">NCTC13788</strain>
    </source>
</reference>
<evidence type="ECO:0000313" key="6">
    <source>
        <dbReference type="Proteomes" id="UP000215185"/>
    </source>
</evidence>
<keyword evidence="2 5" id="KW-0378">Hydrolase</keyword>
<keyword evidence="3 5" id="KW-0326">Glycosidase</keyword>
<dbReference type="STRING" id="1123308.GCA_000380085_01118"/>
<evidence type="ECO:0000256" key="2">
    <source>
        <dbReference type="ARBA" id="ARBA00022801"/>
    </source>
</evidence>
<proteinExistence type="inferred from homology"/>
<dbReference type="OrthoDB" id="1637462at2"/>
<evidence type="ECO:0000256" key="1">
    <source>
        <dbReference type="ARBA" id="ARBA00010838"/>
    </source>
</evidence>
<evidence type="ECO:0000256" key="4">
    <source>
        <dbReference type="RuleBase" id="RU003690"/>
    </source>
</evidence>
<evidence type="ECO:0000256" key="3">
    <source>
        <dbReference type="ARBA" id="ARBA00023295"/>
    </source>
</evidence>
<comment type="similarity">
    <text evidence="1 4">Belongs to the glycosyl hydrolase 1 family.</text>
</comment>
<sequence>MTKTLFPDNFLWGGAIAANQAEGAWNVDGKGMSVADVAKFKPNIDKKDYKAQWHVSQADIDEAKTSDDEVYYAKRHGIDFYHRYKEDLALFGELGFKTLRISIAWTRIFPNGDEEKPNEKGIAFYHDLFDEMLKNGIEPLVTLSHYEMPLHLVEAYDGWVSKDVVTFFNRYTDVVIKEYASKVKYWLTFNEIDSVFRHPFTTVGVLEEKYSDKLAAEEAIYQAVHNQFVASSIATRQLKETNPDALMGAMLTKTTTYPETCNPLDIEAAQKANRQNYFYSDVQIRGKYPKHVLNHWKKNNFKIDVTEEELANLEKYTVDFLSFSYYMSMVDSHEKANKEIVGGNLNQGVRNPYLDMTDFGWQIDPLGLKISMIDMYDRYQIPLMIVENGIGNFDTLTEDGKVHDSYRIEYFKQHLQQVGYAIDDGVECLGYTSWGCIDLVSAGTSQMDKRYGFIYVDLNDYNEGTLKRYKKDSFDWYQEVITTNGASLYGEGDE</sequence>
<dbReference type="SUPFAM" id="SSF51445">
    <property type="entry name" value="(Trans)glycosidases"/>
    <property type="match status" value="1"/>
</dbReference>
<evidence type="ECO:0000313" key="5">
    <source>
        <dbReference type="EMBL" id="SNU89745.1"/>
    </source>
</evidence>